<evidence type="ECO:0000256" key="1">
    <source>
        <dbReference type="ARBA" id="ARBA00005791"/>
    </source>
</evidence>
<organism evidence="7 8">
    <name type="scientific">Candidatus Yanofskybacteria bacterium RIFCSPHIGHO2_12_FULL_45_19b</name>
    <dbReference type="NCBI Taxonomy" id="1802689"/>
    <lineage>
        <taxon>Bacteria</taxon>
        <taxon>Candidatus Yanofskyibacteriota</taxon>
    </lineage>
</organism>
<sequence length="194" mass="21496">MTKLAKQQPTVVTGEPIPAVSASDRTNGATNAKVTLIEYSDFQCPACGAYYPILKKLNEELGGKVMFVYRYFPLRGIHQNAQISAQAGEAAGLQGKFWQMHDILFDNQAVWSDLPNAQDTFVKYATNLGLDVERFERDMDSDAVKNKIENDYQAGIKSGINSTPSFFLNGEKITGPQSYEEFKKLIEQALATNA</sequence>
<name>A0A1F8G3E5_9BACT</name>
<dbReference type="PANTHER" id="PTHR13887">
    <property type="entry name" value="GLUTATHIONE S-TRANSFERASE KAPPA"/>
    <property type="match status" value="1"/>
</dbReference>
<keyword evidence="2" id="KW-0732">Signal</keyword>
<keyword evidence="3" id="KW-0560">Oxidoreductase</keyword>
<keyword evidence="4" id="KW-1015">Disulfide bond</keyword>
<dbReference type="EMBL" id="MGKD01000011">
    <property type="protein sequence ID" value="OGN19863.1"/>
    <property type="molecule type" value="Genomic_DNA"/>
</dbReference>
<dbReference type="GO" id="GO:0016491">
    <property type="term" value="F:oxidoreductase activity"/>
    <property type="evidence" value="ECO:0007669"/>
    <property type="project" value="UniProtKB-KW"/>
</dbReference>
<dbReference type="PROSITE" id="PS51352">
    <property type="entry name" value="THIOREDOXIN_2"/>
    <property type="match status" value="1"/>
</dbReference>
<evidence type="ECO:0000256" key="5">
    <source>
        <dbReference type="ARBA" id="ARBA00023284"/>
    </source>
</evidence>
<evidence type="ECO:0000313" key="7">
    <source>
        <dbReference type="EMBL" id="OGN19863.1"/>
    </source>
</evidence>
<dbReference type="InterPro" id="IPR012336">
    <property type="entry name" value="Thioredoxin-like_fold"/>
</dbReference>
<dbReference type="Pfam" id="PF13462">
    <property type="entry name" value="Thioredoxin_4"/>
    <property type="match status" value="1"/>
</dbReference>
<protein>
    <recommendedName>
        <fullName evidence="6">Thioredoxin domain-containing protein</fullName>
    </recommendedName>
</protein>
<accession>A0A1F8G3E5</accession>
<dbReference type="Proteomes" id="UP000177478">
    <property type="component" value="Unassembled WGS sequence"/>
</dbReference>
<reference evidence="7 8" key="1">
    <citation type="journal article" date="2016" name="Nat. Commun.">
        <title>Thousands of microbial genomes shed light on interconnected biogeochemical processes in an aquifer system.</title>
        <authorList>
            <person name="Anantharaman K."/>
            <person name="Brown C.T."/>
            <person name="Hug L.A."/>
            <person name="Sharon I."/>
            <person name="Castelle C.J."/>
            <person name="Probst A.J."/>
            <person name="Thomas B.C."/>
            <person name="Singh A."/>
            <person name="Wilkins M.J."/>
            <person name="Karaoz U."/>
            <person name="Brodie E.L."/>
            <person name="Williams K.H."/>
            <person name="Hubbard S.S."/>
            <person name="Banfield J.F."/>
        </authorList>
    </citation>
    <scope>NUCLEOTIDE SEQUENCE [LARGE SCALE GENOMIC DNA]</scope>
</reference>
<feature type="domain" description="Thioredoxin" evidence="6">
    <location>
        <begin position="11"/>
        <end position="191"/>
    </location>
</feature>
<gene>
    <name evidence="7" type="ORF">A3F25_02450</name>
</gene>
<evidence type="ECO:0000313" key="8">
    <source>
        <dbReference type="Proteomes" id="UP000177478"/>
    </source>
</evidence>
<dbReference type="STRING" id="1802689.A3F25_02450"/>
<evidence type="ECO:0000259" key="6">
    <source>
        <dbReference type="PROSITE" id="PS51352"/>
    </source>
</evidence>
<evidence type="ECO:0000256" key="4">
    <source>
        <dbReference type="ARBA" id="ARBA00023157"/>
    </source>
</evidence>
<comment type="similarity">
    <text evidence="1">Belongs to the thioredoxin family. DsbA subfamily.</text>
</comment>
<dbReference type="InterPro" id="IPR036249">
    <property type="entry name" value="Thioredoxin-like_sf"/>
</dbReference>
<dbReference type="Gene3D" id="3.40.30.10">
    <property type="entry name" value="Glutaredoxin"/>
    <property type="match status" value="1"/>
</dbReference>
<comment type="caution">
    <text evidence="7">The sequence shown here is derived from an EMBL/GenBank/DDBJ whole genome shotgun (WGS) entry which is preliminary data.</text>
</comment>
<evidence type="ECO:0000256" key="2">
    <source>
        <dbReference type="ARBA" id="ARBA00022729"/>
    </source>
</evidence>
<evidence type="ECO:0000256" key="3">
    <source>
        <dbReference type="ARBA" id="ARBA00023002"/>
    </source>
</evidence>
<proteinExistence type="inferred from homology"/>
<keyword evidence="5" id="KW-0676">Redox-active center</keyword>
<dbReference type="PANTHER" id="PTHR13887:SF14">
    <property type="entry name" value="DISULFIDE BOND FORMATION PROTEIN D"/>
    <property type="match status" value="1"/>
</dbReference>
<dbReference type="SUPFAM" id="SSF52833">
    <property type="entry name" value="Thioredoxin-like"/>
    <property type="match status" value="1"/>
</dbReference>
<dbReference type="InterPro" id="IPR013766">
    <property type="entry name" value="Thioredoxin_domain"/>
</dbReference>
<dbReference type="AlphaFoldDB" id="A0A1F8G3E5"/>